<feature type="domain" description="NAD(P)-binding" evidence="2">
    <location>
        <begin position="28"/>
        <end position="214"/>
    </location>
</feature>
<dbReference type="InterPro" id="IPR016040">
    <property type="entry name" value="NAD(P)-bd_dom"/>
</dbReference>
<evidence type="ECO:0000256" key="1">
    <source>
        <dbReference type="ARBA" id="ARBA00038376"/>
    </source>
</evidence>
<dbReference type="SUPFAM" id="SSF51735">
    <property type="entry name" value="NAD(P)-binding Rossmann-fold domains"/>
    <property type="match status" value="1"/>
</dbReference>
<dbReference type="PANTHER" id="PTHR15020:SF50">
    <property type="entry name" value="UPF0659 PROTEIN YMR090W"/>
    <property type="match status" value="1"/>
</dbReference>
<evidence type="ECO:0000259" key="2">
    <source>
        <dbReference type="Pfam" id="PF13460"/>
    </source>
</evidence>
<dbReference type="EMBL" id="VXIT01000006">
    <property type="protein sequence ID" value="KAA6412255.1"/>
    <property type="molecule type" value="Genomic_DNA"/>
</dbReference>
<comment type="similarity">
    <text evidence="1">Belongs to the avfA family.</text>
</comment>
<comment type="caution">
    <text evidence="3">The sequence shown here is derived from an EMBL/GenBank/DDBJ whole genome shotgun (WGS) entry which is preliminary data.</text>
</comment>
<name>A0A5M8PTD9_9LECA</name>
<dbReference type="AlphaFoldDB" id="A0A5M8PTD9"/>
<proteinExistence type="inferred from homology"/>
<sequence>MSHSYVGILDGWRPTLRGQPGQNYIVATAGPRRSSRKAKAKPGKVDVLVRSLEDIKSEEQAQNVLDEVKPQYVVWSAGAGGKGGSSRTYAIDRDAAMHFIHASVHTPSITKFLMVSYNCNRRKQPSWWNDDQWAHAQKVNLETLKDYYAAKINADECLTALAKQRGGGFAAIVLRPGDLTDDVAAGRVTLGQTAAQGQVRRANVAAVAAELLGNDKANGWYDLLEGDEDISMAVERVVRDKVDCVEGEDVDAMRSKYKL</sequence>
<organism evidence="3 4">
    <name type="scientific">Lasallia pustulata</name>
    <dbReference type="NCBI Taxonomy" id="136370"/>
    <lineage>
        <taxon>Eukaryota</taxon>
        <taxon>Fungi</taxon>
        <taxon>Dikarya</taxon>
        <taxon>Ascomycota</taxon>
        <taxon>Pezizomycotina</taxon>
        <taxon>Lecanoromycetes</taxon>
        <taxon>OSLEUM clade</taxon>
        <taxon>Umbilicariomycetidae</taxon>
        <taxon>Umbilicariales</taxon>
        <taxon>Umbilicariaceae</taxon>
        <taxon>Lasallia</taxon>
    </lineage>
</organism>
<dbReference type="InterPro" id="IPR036291">
    <property type="entry name" value="NAD(P)-bd_dom_sf"/>
</dbReference>
<dbReference type="OrthoDB" id="10254604at2759"/>
<accession>A0A5M8PTD9</accession>
<dbReference type="Pfam" id="PF13460">
    <property type="entry name" value="NAD_binding_10"/>
    <property type="match status" value="1"/>
</dbReference>
<protein>
    <submittedName>
        <fullName evidence="3">NAD dependent epimerase dehydratase family</fullName>
    </submittedName>
</protein>
<dbReference type="Gene3D" id="3.40.50.720">
    <property type="entry name" value="NAD(P)-binding Rossmann-like Domain"/>
    <property type="match status" value="1"/>
</dbReference>
<dbReference type="PANTHER" id="PTHR15020">
    <property type="entry name" value="FLAVIN REDUCTASE-RELATED"/>
    <property type="match status" value="1"/>
</dbReference>
<dbReference type="Proteomes" id="UP000324767">
    <property type="component" value="Unassembled WGS sequence"/>
</dbReference>
<evidence type="ECO:0000313" key="4">
    <source>
        <dbReference type="Proteomes" id="UP000324767"/>
    </source>
</evidence>
<reference evidence="3 4" key="1">
    <citation type="submission" date="2019-09" db="EMBL/GenBank/DDBJ databases">
        <title>The hologenome of the rock-dwelling lichen Lasallia pustulata.</title>
        <authorList>
            <person name="Greshake Tzovaras B."/>
            <person name="Segers F."/>
            <person name="Bicker A."/>
            <person name="Dal Grande F."/>
            <person name="Otte J."/>
            <person name="Hankeln T."/>
            <person name="Schmitt I."/>
            <person name="Ebersberger I."/>
        </authorList>
    </citation>
    <scope>NUCLEOTIDE SEQUENCE [LARGE SCALE GENOMIC DNA]</scope>
    <source>
        <strain evidence="3">A1-1</strain>
    </source>
</reference>
<evidence type="ECO:0000313" key="3">
    <source>
        <dbReference type="EMBL" id="KAA6412255.1"/>
    </source>
</evidence>
<gene>
    <name evidence="3" type="ORF">FRX48_04407</name>
</gene>